<dbReference type="EMBL" id="JFYZ01000002">
    <property type="protein sequence ID" value="EZP83682.1"/>
    <property type="molecule type" value="Genomic_DNA"/>
</dbReference>
<evidence type="ECO:0000313" key="2">
    <source>
        <dbReference type="EMBL" id="EZP83682.1"/>
    </source>
</evidence>
<accession>A0A031K505</accession>
<feature type="region of interest" description="Disordered" evidence="1">
    <location>
        <begin position="1"/>
        <end position="54"/>
    </location>
</feature>
<gene>
    <name evidence="2" type="ORF">BV97_00869</name>
</gene>
<proteinExistence type="predicted"/>
<organism evidence="2 3">
    <name type="scientific">Novosphingobium resinovorum</name>
    <dbReference type="NCBI Taxonomy" id="158500"/>
    <lineage>
        <taxon>Bacteria</taxon>
        <taxon>Pseudomonadati</taxon>
        <taxon>Pseudomonadota</taxon>
        <taxon>Alphaproteobacteria</taxon>
        <taxon>Sphingomonadales</taxon>
        <taxon>Sphingomonadaceae</taxon>
        <taxon>Novosphingobium</taxon>
    </lineage>
</organism>
<name>A0A031K505_9SPHN</name>
<reference evidence="2 3" key="1">
    <citation type="submission" date="2014-03" db="EMBL/GenBank/DDBJ databases">
        <title>Whole genome sequence of Novosphingobium resinovorum KF1.</title>
        <authorList>
            <person name="Gan H.M."/>
            <person name="Gan H.Y."/>
            <person name="Chew T.H."/>
            <person name="Savka M.A."/>
        </authorList>
    </citation>
    <scope>NUCLEOTIDE SEQUENCE [LARGE SCALE GENOMIC DNA]</scope>
    <source>
        <strain evidence="2 3">KF1</strain>
    </source>
</reference>
<sequence>MATQPPVYSPGDTPAEIPTPGNDPGVPGGPDETPPQGPDFDQPDEAPVELPPPD</sequence>
<dbReference type="RefSeq" id="WP_172705199.1">
    <property type="nucleotide sequence ID" value="NZ_BSFC01000044.1"/>
</dbReference>
<evidence type="ECO:0000256" key="1">
    <source>
        <dbReference type="SAM" id="MobiDB-lite"/>
    </source>
</evidence>
<evidence type="ECO:0000313" key="3">
    <source>
        <dbReference type="Proteomes" id="UP000024329"/>
    </source>
</evidence>
<protein>
    <submittedName>
        <fullName evidence="2">Uncharacterized protein</fullName>
    </submittedName>
</protein>
<comment type="caution">
    <text evidence="2">The sequence shown here is derived from an EMBL/GenBank/DDBJ whole genome shotgun (WGS) entry which is preliminary data.</text>
</comment>
<dbReference type="Proteomes" id="UP000024329">
    <property type="component" value="Unassembled WGS sequence"/>
</dbReference>
<dbReference type="PATRIC" id="fig|158500.4.peg.888"/>
<dbReference type="AlphaFoldDB" id="A0A031K505"/>